<gene>
    <name evidence="3" type="ORF">DFR35_0935</name>
</gene>
<dbReference type="PANTHER" id="PTHR24567">
    <property type="entry name" value="CRP FAMILY TRANSCRIPTIONAL REGULATORY PROTEIN"/>
    <property type="match status" value="1"/>
</dbReference>
<name>A0A497XM45_9PROT</name>
<organism evidence="3 4">
    <name type="scientific">Sulfurisoma sediminicola</name>
    <dbReference type="NCBI Taxonomy" id="1381557"/>
    <lineage>
        <taxon>Bacteria</taxon>
        <taxon>Pseudomonadati</taxon>
        <taxon>Pseudomonadota</taxon>
        <taxon>Betaproteobacteria</taxon>
        <taxon>Nitrosomonadales</taxon>
        <taxon>Sterolibacteriaceae</taxon>
        <taxon>Sulfurisoma</taxon>
    </lineage>
</organism>
<comment type="caution">
    <text evidence="3">The sequence shown here is derived from an EMBL/GenBank/DDBJ whole genome shotgun (WGS) entry which is preliminary data.</text>
</comment>
<dbReference type="PROSITE" id="PS00888">
    <property type="entry name" value="CNMP_BINDING_1"/>
    <property type="match status" value="1"/>
</dbReference>
<evidence type="ECO:0000259" key="2">
    <source>
        <dbReference type="PROSITE" id="PS50042"/>
    </source>
</evidence>
<dbReference type="InterPro" id="IPR050397">
    <property type="entry name" value="Env_Response_Regulators"/>
</dbReference>
<dbReference type="Gene3D" id="2.60.120.10">
    <property type="entry name" value="Jelly Rolls"/>
    <property type="match status" value="2"/>
</dbReference>
<dbReference type="GO" id="GO:0005829">
    <property type="term" value="C:cytosol"/>
    <property type="evidence" value="ECO:0007669"/>
    <property type="project" value="TreeGrafter"/>
</dbReference>
<dbReference type="AlphaFoldDB" id="A0A497XM45"/>
<dbReference type="PROSITE" id="PS00889">
    <property type="entry name" value="CNMP_BINDING_2"/>
    <property type="match status" value="2"/>
</dbReference>
<proteinExistence type="predicted"/>
<dbReference type="EMBL" id="RCCI01000004">
    <property type="protein sequence ID" value="RLJ68375.1"/>
    <property type="molecule type" value="Genomic_DNA"/>
</dbReference>
<evidence type="ECO:0000313" key="3">
    <source>
        <dbReference type="EMBL" id="RLJ68375.1"/>
    </source>
</evidence>
<evidence type="ECO:0000313" key="4">
    <source>
        <dbReference type="Proteomes" id="UP000268908"/>
    </source>
</evidence>
<dbReference type="Proteomes" id="UP000268908">
    <property type="component" value="Unassembled WGS sequence"/>
</dbReference>
<dbReference type="SUPFAM" id="SSF51206">
    <property type="entry name" value="cAMP-binding domain-like"/>
    <property type="match status" value="2"/>
</dbReference>
<dbReference type="GO" id="GO:0003700">
    <property type="term" value="F:DNA-binding transcription factor activity"/>
    <property type="evidence" value="ECO:0007669"/>
    <property type="project" value="TreeGrafter"/>
</dbReference>
<dbReference type="InterPro" id="IPR014710">
    <property type="entry name" value="RmlC-like_jellyroll"/>
</dbReference>
<accession>A0A497XM45</accession>
<dbReference type="PANTHER" id="PTHR24567:SF74">
    <property type="entry name" value="HTH-TYPE TRANSCRIPTIONAL REGULATOR ARCR"/>
    <property type="match status" value="1"/>
</dbReference>
<dbReference type="InterPro" id="IPR018488">
    <property type="entry name" value="cNMP-bd_CS"/>
</dbReference>
<dbReference type="SMART" id="SM00100">
    <property type="entry name" value="cNMP"/>
    <property type="match status" value="2"/>
</dbReference>
<dbReference type="Pfam" id="PF00027">
    <property type="entry name" value="cNMP_binding"/>
    <property type="match status" value="2"/>
</dbReference>
<dbReference type="OrthoDB" id="8682590at2"/>
<dbReference type="InterPro" id="IPR000595">
    <property type="entry name" value="cNMP-bd_dom"/>
</dbReference>
<dbReference type="CDD" id="cd00038">
    <property type="entry name" value="CAP_ED"/>
    <property type="match status" value="2"/>
</dbReference>
<dbReference type="RefSeq" id="WP_121240281.1">
    <property type="nucleotide sequence ID" value="NZ_BHVV01000002.1"/>
</dbReference>
<reference evidence="3 4" key="1">
    <citation type="submission" date="2018-10" db="EMBL/GenBank/DDBJ databases">
        <title>Genomic Encyclopedia of Type Strains, Phase IV (KMG-IV): sequencing the most valuable type-strain genomes for metagenomic binning, comparative biology and taxonomic classification.</title>
        <authorList>
            <person name="Goeker M."/>
        </authorList>
    </citation>
    <scope>NUCLEOTIDE SEQUENCE [LARGE SCALE GENOMIC DNA]</scope>
    <source>
        <strain evidence="3 4">DSM 26916</strain>
    </source>
</reference>
<sequence length="300" mass="31692">MNELDFSGLTQAPAKPAVPPSAPAKADPQAAYNPRLALQFFQIAGETEEFAAGTTIFPEQDKPGGFFSKGARVYLLLEGELVLTRKGKPVSLVLPGELFGELSLITEAPRSATATARKNCRVLSLNERNFVASLQRLPEFSLMLISNMAQRLAHSVDRLLASGTGPMPPREGGKGLDKKMLAELRRAMGDPTPTPMKAADAIVTRGAVGVSMFVVTEGKVAISINGRTVETIGPGETFGETALLGPNIRAATATAASDGAWLAISREAFLKVVGSHPAVGIVLLRSMSERVQHMSVLMGG</sequence>
<dbReference type="PROSITE" id="PS50042">
    <property type="entry name" value="CNMP_BINDING_3"/>
    <property type="match status" value="2"/>
</dbReference>
<dbReference type="InterPro" id="IPR018490">
    <property type="entry name" value="cNMP-bd_dom_sf"/>
</dbReference>
<feature type="domain" description="Cyclic nucleotide-binding" evidence="2">
    <location>
        <begin position="70"/>
        <end position="151"/>
    </location>
</feature>
<feature type="region of interest" description="Disordered" evidence="1">
    <location>
        <begin position="1"/>
        <end position="28"/>
    </location>
</feature>
<protein>
    <recommendedName>
        <fullName evidence="2">Cyclic nucleotide-binding domain-containing protein</fullName>
    </recommendedName>
</protein>
<feature type="domain" description="Cyclic nucleotide-binding" evidence="2">
    <location>
        <begin position="174"/>
        <end position="290"/>
    </location>
</feature>
<keyword evidence="4" id="KW-1185">Reference proteome</keyword>
<evidence type="ECO:0000256" key="1">
    <source>
        <dbReference type="SAM" id="MobiDB-lite"/>
    </source>
</evidence>